<evidence type="ECO:0000259" key="3">
    <source>
        <dbReference type="Pfam" id="PF05282"/>
    </source>
</evidence>
<dbReference type="Proteomes" id="UP001244011">
    <property type="component" value="Unassembled WGS sequence"/>
</dbReference>
<evidence type="ECO:0000256" key="1">
    <source>
        <dbReference type="ARBA" id="ARBA00006281"/>
    </source>
</evidence>
<dbReference type="InterPro" id="IPR038516">
    <property type="entry name" value="AAR2_N_sf"/>
</dbReference>
<gene>
    <name evidence="5" type="ORF">QBC33DRAFT_339662</name>
</gene>
<dbReference type="Gene3D" id="1.25.40.550">
    <property type="entry name" value="Aar2, C-terminal domain-like"/>
    <property type="match status" value="1"/>
</dbReference>
<dbReference type="GeneID" id="85306930"/>
<feature type="compositionally biased region" description="Polar residues" evidence="2">
    <location>
        <begin position="1"/>
        <end position="18"/>
    </location>
</feature>
<dbReference type="CDD" id="cd13777">
    <property type="entry name" value="Aar2_N"/>
    <property type="match status" value="1"/>
</dbReference>
<dbReference type="InterPro" id="IPR033647">
    <property type="entry name" value="Aar2_N"/>
</dbReference>
<sequence>MSAQAISSSGDGCQNLPNEPSLDGATEGLFSFTETMAEDSVSDIAQSSSNIADAGSSSVSSDSAPRSTSHSFYNSSSLAKSNSTASAGRRSIASHISVGAIGTIPFGALRVHRPSESPQSTPADLAITGPLAEEFEEPPPPPTKCLEKGDIFLILDLPLGFTVGIDTQTVSARSTQIPGFRDIPPGPHFLWVLASGAIFRSGYWFVTGELGEVRVKQWDKYNEVIGEAASQFEAREQKENIDDTYPRLIPYSHVGGGSDTAGAPTPPPKDLPTGIPAPGTEAGHDRASIWRQVTSGISPAFLDRITSKRNVREWLVDTSDSAKGEMHFQEPARFLKTVVGSELNFLLQRDAVDLDLLRISPGDDSPPDVTPRILALLDNNHNNNGGSDAPPSVTEADIIGELQFTFLTGMHIGNYSCIEQWWHVLLKVVLRAHRLAADRPVLARALLETLHAQMIYNDRYIIVAAGDEDTVGSNKNNNGNSSNNNSNNNNSILNTIPRNAARLRAALALYKRRLDVFLLGLGARVTPDQAAVGAAFAELEAWFWRCGWDLRGGGGDGDGEEAGEGTKGRAGGEEGEDDNGGGEDDDDDEEYLPVIVDLDEEGREVGLVSWS</sequence>
<accession>A0AAJ0C2Q6</accession>
<dbReference type="PANTHER" id="PTHR12689">
    <property type="entry name" value="A1 CISTRON SPLICING FACTOR AAR2-RELATED"/>
    <property type="match status" value="1"/>
</dbReference>
<comment type="caution">
    <text evidence="5">The sequence shown here is derived from an EMBL/GenBank/DDBJ whole genome shotgun (WGS) entry which is preliminary data.</text>
</comment>
<evidence type="ECO:0000313" key="6">
    <source>
        <dbReference type="Proteomes" id="UP001244011"/>
    </source>
</evidence>
<proteinExistence type="inferred from homology"/>
<name>A0AAJ0C2Q6_9PEZI</name>
<evidence type="ECO:0000256" key="2">
    <source>
        <dbReference type="SAM" id="MobiDB-lite"/>
    </source>
</evidence>
<dbReference type="InterPro" id="IPR007946">
    <property type="entry name" value="AAR2"/>
</dbReference>
<feature type="domain" description="AAR2 N-terminal" evidence="4">
    <location>
        <begin position="149"/>
        <end position="306"/>
    </location>
</feature>
<dbReference type="Gene3D" id="2.60.34.20">
    <property type="match status" value="1"/>
</dbReference>
<dbReference type="Pfam" id="PF05282">
    <property type="entry name" value="AAR2"/>
    <property type="match status" value="1"/>
</dbReference>
<dbReference type="AlphaFoldDB" id="A0AAJ0C2Q6"/>
<dbReference type="InterPro" id="IPR038514">
    <property type="entry name" value="AAR2_C_sf"/>
</dbReference>
<evidence type="ECO:0000313" key="5">
    <source>
        <dbReference type="EMBL" id="KAK1769059.1"/>
    </source>
</evidence>
<feature type="compositionally biased region" description="Low complexity" evidence="2">
    <location>
        <begin position="473"/>
        <end position="491"/>
    </location>
</feature>
<dbReference type="EMBL" id="MU839003">
    <property type="protein sequence ID" value="KAK1769059.1"/>
    <property type="molecule type" value="Genomic_DNA"/>
</dbReference>
<comment type="similarity">
    <text evidence="1">Belongs to the AAR2 family.</text>
</comment>
<dbReference type="InterPro" id="IPR033648">
    <property type="entry name" value="AAR2_C"/>
</dbReference>
<dbReference type="RefSeq" id="XP_060285272.1">
    <property type="nucleotide sequence ID" value="XM_060423743.1"/>
</dbReference>
<feature type="region of interest" description="Disordered" evidence="2">
    <location>
        <begin position="473"/>
        <end position="493"/>
    </location>
</feature>
<feature type="region of interest" description="Disordered" evidence="2">
    <location>
        <begin position="554"/>
        <end position="592"/>
    </location>
</feature>
<evidence type="ECO:0000259" key="4">
    <source>
        <dbReference type="Pfam" id="PF20981"/>
    </source>
</evidence>
<dbReference type="PANTHER" id="PTHR12689:SF4">
    <property type="entry name" value="PROTEIN AAR2 HOMOLOG"/>
    <property type="match status" value="1"/>
</dbReference>
<feature type="compositionally biased region" description="Acidic residues" evidence="2">
    <location>
        <begin position="573"/>
        <end position="592"/>
    </location>
</feature>
<feature type="compositionally biased region" description="Low complexity" evidence="2">
    <location>
        <begin position="47"/>
        <end position="81"/>
    </location>
</feature>
<feature type="domain" description="AAR2 C-terminal" evidence="3">
    <location>
        <begin position="376"/>
        <end position="550"/>
    </location>
</feature>
<keyword evidence="6" id="KW-1185">Reference proteome</keyword>
<protein>
    <submittedName>
        <fullName evidence="5">AAR2 protein-domain-containing protein</fullName>
    </submittedName>
</protein>
<dbReference type="Pfam" id="PF20981">
    <property type="entry name" value="AAR2_1st"/>
    <property type="match status" value="1"/>
</dbReference>
<organism evidence="5 6">
    <name type="scientific">Phialemonium atrogriseum</name>
    <dbReference type="NCBI Taxonomy" id="1093897"/>
    <lineage>
        <taxon>Eukaryota</taxon>
        <taxon>Fungi</taxon>
        <taxon>Dikarya</taxon>
        <taxon>Ascomycota</taxon>
        <taxon>Pezizomycotina</taxon>
        <taxon>Sordariomycetes</taxon>
        <taxon>Sordariomycetidae</taxon>
        <taxon>Cephalothecales</taxon>
        <taxon>Cephalothecaceae</taxon>
        <taxon>Phialemonium</taxon>
    </lineage>
</organism>
<feature type="region of interest" description="Disordered" evidence="2">
    <location>
        <begin position="1"/>
        <end position="81"/>
    </location>
</feature>
<reference evidence="5" key="1">
    <citation type="submission" date="2023-06" db="EMBL/GenBank/DDBJ databases">
        <title>Genome-scale phylogeny and comparative genomics of the fungal order Sordariales.</title>
        <authorList>
            <consortium name="Lawrence Berkeley National Laboratory"/>
            <person name="Hensen N."/>
            <person name="Bonometti L."/>
            <person name="Westerberg I."/>
            <person name="Brannstrom I.O."/>
            <person name="Guillou S."/>
            <person name="Cros-Aarteil S."/>
            <person name="Calhoun S."/>
            <person name="Haridas S."/>
            <person name="Kuo A."/>
            <person name="Mondo S."/>
            <person name="Pangilinan J."/>
            <person name="Riley R."/>
            <person name="Labutti K."/>
            <person name="Andreopoulos B."/>
            <person name="Lipzen A."/>
            <person name="Chen C."/>
            <person name="Yanf M."/>
            <person name="Daum C."/>
            <person name="Ng V."/>
            <person name="Clum A."/>
            <person name="Steindorff A."/>
            <person name="Ohm R."/>
            <person name="Martin F."/>
            <person name="Silar P."/>
            <person name="Natvig D."/>
            <person name="Lalanne C."/>
            <person name="Gautier V."/>
            <person name="Ament-Velasquez S.L."/>
            <person name="Kruys A."/>
            <person name="Hutchinson M.I."/>
            <person name="Powell A.J."/>
            <person name="Barry K."/>
            <person name="Miller A.N."/>
            <person name="Grigoriev I.V."/>
            <person name="Debuchy R."/>
            <person name="Gladieux P."/>
            <person name="Thoren M.H."/>
            <person name="Johannesson H."/>
        </authorList>
    </citation>
    <scope>NUCLEOTIDE SEQUENCE</scope>
    <source>
        <strain evidence="5">8032-3</strain>
    </source>
</reference>
<dbReference type="CDD" id="cd13778">
    <property type="entry name" value="Aar2_C"/>
    <property type="match status" value="1"/>
</dbReference>
<dbReference type="GO" id="GO:0000244">
    <property type="term" value="P:spliceosomal tri-snRNP complex assembly"/>
    <property type="evidence" value="ECO:0007669"/>
    <property type="project" value="TreeGrafter"/>
</dbReference>